<dbReference type="InterPro" id="IPR016193">
    <property type="entry name" value="Cytidine_deaminase-like"/>
</dbReference>
<dbReference type="Proteomes" id="UP000520814">
    <property type="component" value="Unassembled WGS sequence"/>
</dbReference>
<keyword evidence="3" id="KW-1185">Reference proteome</keyword>
<gene>
    <name evidence="2" type="ORF">HNQ39_003347</name>
</gene>
<evidence type="ECO:0000259" key="1">
    <source>
        <dbReference type="PROSITE" id="PS51747"/>
    </source>
</evidence>
<dbReference type="RefSeq" id="WP_184198680.1">
    <property type="nucleotide sequence ID" value="NZ_JACHGW010000003.1"/>
</dbReference>
<dbReference type="Pfam" id="PF14439">
    <property type="entry name" value="Bd3614-deam"/>
    <property type="match status" value="1"/>
</dbReference>
<dbReference type="SUPFAM" id="SSF53927">
    <property type="entry name" value="Cytidine deaminase-like"/>
    <property type="match status" value="1"/>
</dbReference>
<sequence length="263" mass="29085">MNQAWLEHDGQTYWASGPEGLAPETAVSRLVQGIYEHYPEQARALVRNRIYLSGGKTPFCDGMIRVAAKRCTEIPDNECLGLTGRRAPACPTDSRELPSLLPARLADFSVPTLSLAEAFALCNQLEAEIPRHDSERYKADRPVAALVLDREGKLLGQGINSGSRNRTRHAEMEAIRDAWAKTGQRLPAGATLISTLKPCRMCAALAWWFCDNPAQLTVLYRDFDPGPHGRATILDVGTADRLRWATPEQHALEIQHQGFTTKA</sequence>
<proteinExistence type="predicted"/>
<dbReference type="GO" id="GO:0003824">
    <property type="term" value="F:catalytic activity"/>
    <property type="evidence" value="ECO:0007669"/>
    <property type="project" value="InterPro"/>
</dbReference>
<protein>
    <submittedName>
        <fullName evidence="2">Cytidine deaminase</fullName>
    </submittedName>
</protein>
<organism evidence="2 3">
    <name type="scientific">Armatimonas rosea</name>
    <dbReference type="NCBI Taxonomy" id="685828"/>
    <lineage>
        <taxon>Bacteria</taxon>
        <taxon>Bacillati</taxon>
        <taxon>Armatimonadota</taxon>
        <taxon>Armatimonadia</taxon>
        <taxon>Armatimonadales</taxon>
        <taxon>Armatimonadaceae</taxon>
        <taxon>Armatimonas</taxon>
    </lineage>
</organism>
<feature type="domain" description="CMP/dCMP-type deaminase" evidence="1">
    <location>
        <begin position="109"/>
        <end position="233"/>
    </location>
</feature>
<accession>A0A7W9SRK6</accession>
<comment type="caution">
    <text evidence="2">The sequence shown here is derived from an EMBL/GenBank/DDBJ whole genome shotgun (WGS) entry which is preliminary data.</text>
</comment>
<dbReference type="PROSITE" id="PS51747">
    <property type="entry name" value="CYT_DCMP_DEAMINASES_2"/>
    <property type="match status" value="1"/>
</dbReference>
<dbReference type="InterPro" id="IPR025853">
    <property type="entry name" value="NH3ase_Bd3614-like"/>
</dbReference>
<dbReference type="InterPro" id="IPR002125">
    <property type="entry name" value="CMP_dCMP_dom"/>
</dbReference>
<name>A0A7W9SRK6_ARMRO</name>
<dbReference type="Gene3D" id="3.40.140.10">
    <property type="entry name" value="Cytidine Deaminase, domain 2"/>
    <property type="match status" value="1"/>
</dbReference>
<evidence type="ECO:0000313" key="2">
    <source>
        <dbReference type="EMBL" id="MBB6051537.1"/>
    </source>
</evidence>
<evidence type="ECO:0000313" key="3">
    <source>
        <dbReference type="Proteomes" id="UP000520814"/>
    </source>
</evidence>
<dbReference type="EMBL" id="JACHGW010000003">
    <property type="protein sequence ID" value="MBB6051537.1"/>
    <property type="molecule type" value="Genomic_DNA"/>
</dbReference>
<reference evidence="2 3" key="1">
    <citation type="submission" date="2020-08" db="EMBL/GenBank/DDBJ databases">
        <title>Genomic Encyclopedia of Type Strains, Phase IV (KMG-IV): sequencing the most valuable type-strain genomes for metagenomic binning, comparative biology and taxonomic classification.</title>
        <authorList>
            <person name="Goeker M."/>
        </authorList>
    </citation>
    <scope>NUCLEOTIDE SEQUENCE [LARGE SCALE GENOMIC DNA]</scope>
    <source>
        <strain evidence="2 3">DSM 23562</strain>
    </source>
</reference>
<dbReference type="AlphaFoldDB" id="A0A7W9SRK6"/>